<organism evidence="1 2">
    <name type="scientific">Duncaniella dubosii</name>
    <dbReference type="NCBI Taxonomy" id="2518971"/>
    <lineage>
        <taxon>Bacteria</taxon>
        <taxon>Pseudomonadati</taxon>
        <taxon>Bacteroidota</taxon>
        <taxon>Bacteroidia</taxon>
        <taxon>Bacteroidales</taxon>
        <taxon>Muribaculaceae</taxon>
        <taxon>Duncaniella</taxon>
    </lineage>
</organism>
<dbReference type="AlphaFoldDB" id="A0A4P7W2L5"/>
<accession>A0A4P7W2L5</accession>
<sequence length="394" mass="45064">MNDGRLKILFVGDASSCHRTLARGLQELGHETVVASNGGYWLNTGRDIDMRRRFSGKLGGLDLWMRLRLGLMKRMRGFDVVTIATQSYVELRPVRQRVLFDFLKSNNRSIFNTALGTDPNYVATCLDPDGPLKYNEFKIFGEDSPYLKAKPWICREWLADDMCALDRHIYSSVDGAVSVLYENDLALRRTLPPEKIAYSGIPIDTDALQPVELPERPEKIRLFLGRYRNRQLEKGTDVMEHAARAVVDRYPGKAELVIVENRPYDEYLGLLRSAHVVLDQLYSYTPATNALQAMAYGLNTVSGGAPEFYDFIGEKELRPVIHVEPDYESVFRALEHTVLNPRELRPRGLMGREFVVRHNDYRLVARRTAAFWTERLRLKEEAGSSTKLFTKNTP</sequence>
<dbReference type="Gene3D" id="3.40.50.2000">
    <property type="entry name" value="Glycogen Phosphorylase B"/>
    <property type="match status" value="2"/>
</dbReference>
<proteinExistence type="predicted"/>
<dbReference type="RefSeq" id="WP_136414422.1">
    <property type="nucleotide sequence ID" value="NZ_CP039396.1"/>
</dbReference>
<protein>
    <submittedName>
        <fullName evidence="1">Glycosyltransferase family 1 protein</fullName>
    </submittedName>
</protein>
<reference evidence="2" key="1">
    <citation type="submission" date="2019-02" db="EMBL/GenBank/DDBJ databases">
        <title>Isolation and identification of novel species under the genus Muribaculum.</title>
        <authorList>
            <person name="Miyake S."/>
            <person name="Ding Y."/>
            <person name="Low A."/>
            <person name="Soh M."/>
            <person name="Seedorf H."/>
        </authorList>
    </citation>
    <scope>NUCLEOTIDE SEQUENCE [LARGE SCALE GENOMIC DNA]</scope>
    <source>
        <strain evidence="2">H5</strain>
    </source>
</reference>
<name>A0A4P7W2L5_9BACT</name>
<dbReference type="SUPFAM" id="SSF53756">
    <property type="entry name" value="UDP-Glycosyltransferase/glycogen phosphorylase"/>
    <property type="match status" value="1"/>
</dbReference>
<dbReference type="KEGG" id="ddb:E7747_04685"/>
<evidence type="ECO:0000313" key="1">
    <source>
        <dbReference type="EMBL" id="QCD41640.1"/>
    </source>
</evidence>
<dbReference type="Proteomes" id="UP000297149">
    <property type="component" value="Chromosome"/>
</dbReference>
<dbReference type="EMBL" id="CP039396">
    <property type="protein sequence ID" value="QCD41640.1"/>
    <property type="molecule type" value="Genomic_DNA"/>
</dbReference>
<keyword evidence="1" id="KW-0808">Transferase</keyword>
<evidence type="ECO:0000313" key="2">
    <source>
        <dbReference type="Proteomes" id="UP000297149"/>
    </source>
</evidence>
<dbReference type="GO" id="GO:0016740">
    <property type="term" value="F:transferase activity"/>
    <property type="evidence" value="ECO:0007669"/>
    <property type="project" value="UniProtKB-KW"/>
</dbReference>
<keyword evidence="2" id="KW-1185">Reference proteome</keyword>
<gene>
    <name evidence="1" type="ORF">E7747_04685</name>
</gene>